<dbReference type="HOGENOM" id="CLU_099513_1_0_1"/>
<keyword evidence="3" id="KW-1185">Reference proteome</keyword>
<feature type="compositionally biased region" description="Low complexity" evidence="1">
    <location>
        <begin position="107"/>
        <end position="119"/>
    </location>
</feature>
<dbReference type="Pfam" id="PF12855">
    <property type="entry name" value="Ecl1"/>
    <property type="match status" value="1"/>
</dbReference>
<comment type="caution">
    <text evidence="2">The sequence shown here is derived from an EMBL/GenBank/DDBJ whole genome shotgun (WGS) entry which is preliminary data.</text>
</comment>
<accession>A0A0B1PHC3</accession>
<feature type="compositionally biased region" description="Low complexity" evidence="1">
    <location>
        <begin position="81"/>
        <end position="99"/>
    </location>
</feature>
<sequence>MAFEMDWSHSFCLACDRQTEGSVYCSEACRLADYEDASSSSSLNSSPITQPSFSWPEKSHPGSTTSMKLDDKLVETHPDHPSLSSKTSYTSHSLKSSPSATSKVTKSSANSPSSCSSRCSMRENRTYPNSEAAQISQDSERALRVYANAFDRTRYCRRLSGY</sequence>
<reference evidence="2 3" key="1">
    <citation type="journal article" date="2014" name="BMC Genomics">
        <title>Adaptive genomic structural variation in the grape powdery mildew pathogen, Erysiphe necator.</title>
        <authorList>
            <person name="Jones L."/>
            <person name="Riaz S."/>
            <person name="Morales-Cruz A."/>
            <person name="Amrine K.C."/>
            <person name="McGuire B."/>
            <person name="Gubler W.D."/>
            <person name="Walker M.A."/>
            <person name="Cantu D."/>
        </authorList>
    </citation>
    <scope>NUCLEOTIDE SEQUENCE [LARGE SCALE GENOMIC DNA]</scope>
    <source>
        <strain evidence="3">c</strain>
    </source>
</reference>
<name>A0A0B1PHC3_UNCNE</name>
<organism evidence="2 3">
    <name type="scientific">Uncinula necator</name>
    <name type="common">Grape powdery mildew</name>
    <dbReference type="NCBI Taxonomy" id="52586"/>
    <lineage>
        <taxon>Eukaryota</taxon>
        <taxon>Fungi</taxon>
        <taxon>Dikarya</taxon>
        <taxon>Ascomycota</taxon>
        <taxon>Pezizomycotina</taxon>
        <taxon>Leotiomycetes</taxon>
        <taxon>Erysiphales</taxon>
        <taxon>Erysiphaceae</taxon>
        <taxon>Erysiphe</taxon>
    </lineage>
</organism>
<evidence type="ECO:0000313" key="2">
    <source>
        <dbReference type="EMBL" id="KHJ35934.1"/>
    </source>
</evidence>
<evidence type="ECO:0000256" key="1">
    <source>
        <dbReference type="SAM" id="MobiDB-lite"/>
    </source>
</evidence>
<evidence type="ECO:0008006" key="4">
    <source>
        <dbReference type="Google" id="ProtNLM"/>
    </source>
</evidence>
<evidence type="ECO:0000313" key="3">
    <source>
        <dbReference type="Proteomes" id="UP000030854"/>
    </source>
</evidence>
<dbReference type="AlphaFoldDB" id="A0A0B1PHC3"/>
<dbReference type="Proteomes" id="UP000030854">
    <property type="component" value="Unassembled WGS sequence"/>
</dbReference>
<feature type="compositionally biased region" description="Basic and acidic residues" evidence="1">
    <location>
        <begin position="68"/>
        <end position="80"/>
    </location>
</feature>
<feature type="region of interest" description="Disordered" evidence="1">
    <location>
        <begin position="37"/>
        <end position="132"/>
    </location>
</feature>
<dbReference type="OMA" id="DWSHSFC"/>
<dbReference type="EMBL" id="JNVN01000201">
    <property type="protein sequence ID" value="KHJ35934.1"/>
    <property type="molecule type" value="Genomic_DNA"/>
</dbReference>
<proteinExistence type="predicted"/>
<gene>
    <name evidence="2" type="ORF">EV44_g5953</name>
</gene>
<dbReference type="InterPro" id="IPR024368">
    <property type="entry name" value="Ecl1/2/3"/>
</dbReference>
<protein>
    <recommendedName>
        <fullName evidence="4">Life-span regulatory factor domain-containing protein</fullName>
    </recommendedName>
</protein>